<sequence>MKQLPLPMWRKPFNTAQLTVCNRRGWFALLLGFLALVLIGCTTATQSEQPIELMFWHGVNPPPNRVVLQRLVDRFNARHPQIHVQALYVGQPDQQLPKILAAVVGNAAPDLLWYNPTITGQFVELGALRPLDDWWQASPYRDQVSPALIPTMRYGNHYWSIPFATNNLGIFYRPSLFAAAGIKTLPSTWQELEQVSQTLKAQGITPLLLPLGQGEFAVFSWLPFFWSAGGSLGETPETAHIDTPAAMAALEFWQRLRQRGLAILSAPERGYELDQFIRGEVAMQITGPWTLGQLQQSGVDFGVLPMPALKTPATALGGENLFVFRSTPQREEAALAFLNYVLSEEFQTEWALGTGYLPINERVRTNDRYRAFVAQQPALRVFLDQMAAAQARPNFRGYARFSQTLGRALESVLLGKSTPKAAVTTAEQRWQLMRPR</sequence>
<dbReference type="GO" id="GO:1901982">
    <property type="term" value="F:maltose binding"/>
    <property type="evidence" value="ECO:0007669"/>
    <property type="project" value="TreeGrafter"/>
</dbReference>
<evidence type="ECO:0000313" key="4">
    <source>
        <dbReference type="EMBL" id="BAC08147.1"/>
    </source>
</evidence>
<keyword evidence="2" id="KW-0813">Transport</keyword>
<keyword evidence="3" id="KW-0732">Signal</keyword>
<name>Q8DLA1_THEVB</name>
<dbReference type="GO" id="GO:0042956">
    <property type="term" value="P:maltodextrin transmembrane transport"/>
    <property type="evidence" value="ECO:0007669"/>
    <property type="project" value="TreeGrafter"/>
</dbReference>
<keyword evidence="5" id="KW-1185">Reference proteome</keyword>
<dbReference type="EnsemblBacteria" id="BAC08147">
    <property type="protein sequence ID" value="BAC08147"/>
    <property type="gene ID" value="BAC08147"/>
</dbReference>
<dbReference type="Pfam" id="PF01547">
    <property type="entry name" value="SBP_bac_1"/>
    <property type="match status" value="1"/>
</dbReference>
<reference evidence="4 5" key="1">
    <citation type="journal article" date="2002" name="DNA Res.">
        <title>Complete genome structure of the thermophilic cyanobacterium Thermosynechococcus elongatus BP-1.</title>
        <authorList>
            <person name="Nakamura Y."/>
            <person name="Kaneko T."/>
            <person name="Sato S."/>
            <person name="Ikeuchi M."/>
            <person name="Katoh H."/>
            <person name="Sasamoto S."/>
            <person name="Watanabe A."/>
            <person name="Iriguchi M."/>
            <person name="Kawashima K."/>
            <person name="Kimura T."/>
            <person name="Kishida Y."/>
            <person name="Kiyokawa C."/>
            <person name="Kohara M."/>
            <person name="Matsumoto M."/>
            <person name="Matsuno A."/>
            <person name="Nakazaki N."/>
            <person name="Shimpo S."/>
            <person name="Sugimoto M."/>
            <person name="Takeuchi C."/>
            <person name="Yamada M."/>
            <person name="Tabata S."/>
        </authorList>
    </citation>
    <scope>NUCLEOTIDE SEQUENCE [LARGE SCALE GENOMIC DNA]</scope>
    <source>
        <strain evidence="5">IAM M-273 / NIES-2133 / BP-1</strain>
    </source>
</reference>
<dbReference type="GO" id="GO:0055052">
    <property type="term" value="C:ATP-binding cassette (ABC) transporter complex, substrate-binding subunit-containing"/>
    <property type="evidence" value="ECO:0007669"/>
    <property type="project" value="TreeGrafter"/>
</dbReference>
<dbReference type="KEGG" id="tel:tlr0595"/>
<dbReference type="AlphaFoldDB" id="Q8DLA1"/>
<dbReference type="GO" id="GO:0015768">
    <property type="term" value="P:maltose transport"/>
    <property type="evidence" value="ECO:0007669"/>
    <property type="project" value="TreeGrafter"/>
</dbReference>
<comment type="similarity">
    <text evidence="1">Belongs to the bacterial solute-binding protein 1 family.</text>
</comment>
<dbReference type="Proteomes" id="UP000000440">
    <property type="component" value="Chromosome"/>
</dbReference>
<dbReference type="eggNOG" id="COG1653">
    <property type="taxonomic scope" value="Bacteria"/>
</dbReference>
<dbReference type="STRING" id="197221.gene:10747185"/>
<dbReference type="PANTHER" id="PTHR30061">
    <property type="entry name" value="MALTOSE-BINDING PERIPLASMIC PROTEIN"/>
    <property type="match status" value="1"/>
</dbReference>
<dbReference type="CDD" id="cd14748">
    <property type="entry name" value="PBP2_UgpB"/>
    <property type="match status" value="1"/>
</dbReference>
<protein>
    <submittedName>
        <fullName evidence="4">Tlr0595 protein</fullName>
    </submittedName>
</protein>
<organism evidence="4 5">
    <name type="scientific">Thermosynechococcus vestitus (strain NIES-2133 / IAM M-273 / BP-1)</name>
    <dbReference type="NCBI Taxonomy" id="197221"/>
    <lineage>
        <taxon>Bacteria</taxon>
        <taxon>Bacillati</taxon>
        <taxon>Cyanobacteriota</taxon>
        <taxon>Cyanophyceae</taxon>
        <taxon>Acaryochloridales</taxon>
        <taxon>Thermosynechococcaceae</taxon>
        <taxon>Thermosynechococcus</taxon>
    </lineage>
</organism>
<dbReference type="InterPro" id="IPR006059">
    <property type="entry name" value="SBP"/>
</dbReference>
<evidence type="ECO:0000256" key="2">
    <source>
        <dbReference type="ARBA" id="ARBA00022448"/>
    </source>
</evidence>
<accession>Q8DLA1</accession>
<dbReference type="EMBL" id="BA000039">
    <property type="protein sequence ID" value="BAC08147.1"/>
    <property type="molecule type" value="Genomic_DNA"/>
</dbReference>
<proteinExistence type="inferred from homology"/>
<dbReference type="Gene3D" id="3.40.190.10">
    <property type="entry name" value="Periplasmic binding protein-like II"/>
    <property type="match status" value="1"/>
</dbReference>
<evidence type="ECO:0000256" key="1">
    <source>
        <dbReference type="ARBA" id="ARBA00008520"/>
    </source>
</evidence>
<dbReference type="PANTHER" id="PTHR30061:SF50">
    <property type="entry name" value="MALTOSE_MALTODEXTRIN-BINDING PERIPLASMIC PROTEIN"/>
    <property type="match status" value="1"/>
</dbReference>
<evidence type="ECO:0000313" key="5">
    <source>
        <dbReference type="Proteomes" id="UP000000440"/>
    </source>
</evidence>
<dbReference type="SUPFAM" id="SSF53850">
    <property type="entry name" value="Periplasmic binding protein-like II"/>
    <property type="match status" value="1"/>
</dbReference>
<gene>
    <name evidence="4" type="ordered locus">tlr0595</name>
</gene>
<evidence type="ECO:0000256" key="3">
    <source>
        <dbReference type="ARBA" id="ARBA00022729"/>
    </source>
</evidence>
<dbReference type="PATRIC" id="fig|197221.4.peg.629"/>